<feature type="compositionally biased region" description="Basic and acidic residues" evidence="3">
    <location>
        <begin position="63"/>
        <end position="72"/>
    </location>
</feature>
<evidence type="ECO:0000256" key="1">
    <source>
        <dbReference type="PROSITE-ProRule" id="PRU00339"/>
    </source>
</evidence>
<gene>
    <name evidence="4" type="ORF">ECRASSUSDP1_LOCUS20532</name>
</gene>
<evidence type="ECO:0000256" key="3">
    <source>
        <dbReference type="SAM" id="MobiDB-lite"/>
    </source>
</evidence>
<dbReference type="AlphaFoldDB" id="A0AAD1XTM5"/>
<dbReference type="Gene3D" id="1.25.40.10">
    <property type="entry name" value="Tetratricopeptide repeat domain"/>
    <property type="match status" value="1"/>
</dbReference>
<accession>A0AAD1XTM5</accession>
<dbReference type="EMBL" id="CAMPGE010020944">
    <property type="protein sequence ID" value="CAI2379123.1"/>
    <property type="molecule type" value="Genomic_DNA"/>
</dbReference>
<feature type="repeat" description="TPR" evidence="1">
    <location>
        <begin position="83"/>
        <end position="116"/>
    </location>
</feature>
<dbReference type="PANTHER" id="PTHR46014">
    <property type="entry name" value="TETRATRICOPEPTIDE REPEAT PROTEIN 1"/>
    <property type="match status" value="1"/>
</dbReference>
<evidence type="ECO:0000313" key="4">
    <source>
        <dbReference type="EMBL" id="CAI2379123.1"/>
    </source>
</evidence>
<keyword evidence="2" id="KW-0175">Coiled coil</keyword>
<keyword evidence="5" id="KW-1185">Reference proteome</keyword>
<evidence type="ECO:0000256" key="2">
    <source>
        <dbReference type="SAM" id="Coils"/>
    </source>
</evidence>
<sequence length="252" mass="29285">MENKVEEIPEPKIVEINDEQEENKVEELNDSDTDSFHSAKETFEEEQKDDKSDSDPAPPAVDGTKETEDIPIVENKESDMVKAQDYKVQGNEMYKAEEYLEALDFYNKAIYYCPDEDETQLAIFYHNKGMTLCKMGRNDEALKAFECAINHNKDYLKARWHKLRLHKEKEEYTEAKEEAKIIFEKNPKFNHIAKEMQELEKLEKEKLDKMKDEVLGNLKSLGNSILGKFGMSLDNFKLNQNSDGTYNVSMGQ</sequence>
<name>A0AAD1XTM5_EUPCR</name>
<feature type="compositionally biased region" description="Basic and acidic residues" evidence="3">
    <location>
        <begin position="1"/>
        <end position="15"/>
    </location>
</feature>
<dbReference type="SMART" id="SM00028">
    <property type="entry name" value="TPR"/>
    <property type="match status" value="2"/>
</dbReference>
<reference evidence="4" key="1">
    <citation type="submission" date="2023-07" db="EMBL/GenBank/DDBJ databases">
        <authorList>
            <consortium name="AG Swart"/>
            <person name="Singh M."/>
            <person name="Singh A."/>
            <person name="Seah K."/>
            <person name="Emmerich C."/>
        </authorList>
    </citation>
    <scope>NUCLEOTIDE SEQUENCE</scope>
    <source>
        <strain evidence="4">DP1</strain>
    </source>
</reference>
<evidence type="ECO:0000313" key="5">
    <source>
        <dbReference type="Proteomes" id="UP001295684"/>
    </source>
</evidence>
<comment type="caution">
    <text evidence="4">The sequence shown here is derived from an EMBL/GenBank/DDBJ whole genome shotgun (WGS) entry which is preliminary data.</text>
</comment>
<dbReference type="InterPro" id="IPR019734">
    <property type="entry name" value="TPR_rpt"/>
</dbReference>
<dbReference type="SUPFAM" id="SSF48452">
    <property type="entry name" value="TPR-like"/>
    <property type="match status" value="1"/>
</dbReference>
<protein>
    <recommendedName>
        <fullName evidence="6">Tetratricopeptide repeat protein</fullName>
    </recommendedName>
</protein>
<organism evidence="4 5">
    <name type="scientific">Euplotes crassus</name>
    <dbReference type="NCBI Taxonomy" id="5936"/>
    <lineage>
        <taxon>Eukaryota</taxon>
        <taxon>Sar</taxon>
        <taxon>Alveolata</taxon>
        <taxon>Ciliophora</taxon>
        <taxon>Intramacronucleata</taxon>
        <taxon>Spirotrichea</taxon>
        <taxon>Hypotrichia</taxon>
        <taxon>Euplotida</taxon>
        <taxon>Euplotidae</taxon>
        <taxon>Moneuplotes</taxon>
    </lineage>
</organism>
<dbReference type="PROSITE" id="PS50005">
    <property type="entry name" value="TPR"/>
    <property type="match status" value="1"/>
</dbReference>
<feature type="region of interest" description="Disordered" evidence="3">
    <location>
        <begin position="1"/>
        <end position="72"/>
    </location>
</feature>
<keyword evidence="1" id="KW-0802">TPR repeat</keyword>
<dbReference type="InterPro" id="IPR052769">
    <property type="entry name" value="TPR_domain_protein"/>
</dbReference>
<dbReference type="PANTHER" id="PTHR46014:SF1">
    <property type="entry name" value="TETRATRICOPEPTIDE REPEAT PROTEIN 1"/>
    <property type="match status" value="1"/>
</dbReference>
<dbReference type="InterPro" id="IPR011990">
    <property type="entry name" value="TPR-like_helical_dom_sf"/>
</dbReference>
<dbReference type="Proteomes" id="UP001295684">
    <property type="component" value="Unassembled WGS sequence"/>
</dbReference>
<proteinExistence type="predicted"/>
<feature type="coiled-coil region" evidence="2">
    <location>
        <begin position="165"/>
        <end position="213"/>
    </location>
</feature>
<evidence type="ECO:0008006" key="6">
    <source>
        <dbReference type="Google" id="ProtNLM"/>
    </source>
</evidence>